<reference evidence="1 2" key="1">
    <citation type="journal article" date="2014" name="Genome Biol.">
        <title>Transcriptome and methylome profiling reveals relics of genome dominance in the mesopolyploid Brassica oleracea.</title>
        <authorList>
            <person name="Parkin I.A."/>
            <person name="Koh C."/>
            <person name="Tang H."/>
            <person name="Robinson S.J."/>
            <person name="Kagale S."/>
            <person name="Clarke W.E."/>
            <person name="Town C.D."/>
            <person name="Nixon J."/>
            <person name="Krishnakumar V."/>
            <person name="Bidwell S.L."/>
            <person name="Denoeud F."/>
            <person name="Belcram H."/>
            <person name="Links M.G."/>
            <person name="Just J."/>
            <person name="Clarke C."/>
            <person name="Bender T."/>
            <person name="Huebert T."/>
            <person name="Mason A.S."/>
            <person name="Pires J.C."/>
            <person name="Barker G."/>
            <person name="Moore J."/>
            <person name="Walley P.G."/>
            <person name="Manoli S."/>
            <person name="Batley J."/>
            <person name="Edwards D."/>
            <person name="Nelson M.N."/>
            <person name="Wang X."/>
            <person name="Paterson A.H."/>
            <person name="King G."/>
            <person name="Bancroft I."/>
            <person name="Chalhoub B."/>
            <person name="Sharpe A.G."/>
        </authorList>
    </citation>
    <scope>NUCLEOTIDE SEQUENCE</scope>
    <source>
        <strain evidence="1 2">cv. TO1000</strain>
    </source>
</reference>
<dbReference type="AlphaFoldDB" id="A0A0D3D7F8"/>
<dbReference type="Gramene" id="Bo7g058280.1">
    <property type="protein sequence ID" value="Bo7g058280.1"/>
    <property type="gene ID" value="Bo7g058280"/>
</dbReference>
<evidence type="ECO:0000313" key="2">
    <source>
        <dbReference type="Proteomes" id="UP000032141"/>
    </source>
</evidence>
<dbReference type="GeneID" id="106304572"/>
<reference evidence="1" key="2">
    <citation type="submission" date="2015-03" db="UniProtKB">
        <authorList>
            <consortium name="EnsemblPlants"/>
        </authorList>
    </citation>
    <scope>IDENTIFICATION</scope>
</reference>
<dbReference type="HOGENOM" id="CLU_1646076_0_0_1"/>
<dbReference type="RefSeq" id="XP_013596426.1">
    <property type="nucleotide sequence ID" value="XM_013740972.1"/>
</dbReference>
<dbReference type="Proteomes" id="UP000032141">
    <property type="component" value="Chromosome C7"/>
</dbReference>
<dbReference type="KEGG" id="boe:106304572"/>
<sequence>MATKSEALPWRLPFFSGVTSALLLRRKLSLSRCVLRRKLSLSRRRKAVKMVVLSLMHHICMASKYWIPMTQGGYLSLFLLQILLSKETCTEQFHILNHSITSGHTSISNNFPANQLFYQSHLVETARSACRTTKYAISFWWASYGIPKSLPFALLSLSFNV</sequence>
<dbReference type="EnsemblPlants" id="Bo7g058280.1">
    <property type="protein sequence ID" value="Bo7g058280.1"/>
    <property type="gene ID" value="Bo7g058280"/>
</dbReference>
<proteinExistence type="predicted"/>
<protein>
    <submittedName>
        <fullName evidence="1">Uncharacterized protein</fullName>
    </submittedName>
</protein>
<organism evidence="1 2">
    <name type="scientific">Brassica oleracea var. oleracea</name>
    <dbReference type="NCBI Taxonomy" id="109376"/>
    <lineage>
        <taxon>Eukaryota</taxon>
        <taxon>Viridiplantae</taxon>
        <taxon>Streptophyta</taxon>
        <taxon>Embryophyta</taxon>
        <taxon>Tracheophyta</taxon>
        <taxon>Spermatophyta</taxon>
        <taxon>Magnoliopsida</taxon>
        <taxon>eudicotyledons</taxon>
        <taxon>Gunneridae</taxon>
        <taxon>Pentapetalae</taxon>
        <taxon>rosids</taxon>
        <taxon>malvids</taxon>
        <taxon>Brassicales</taxon>
        <taxon>Brassicaceae</taxon>
        <taxon>Brassiceae</taxon>
        <taxon>Brassica</taxon>
    </lineage>
</organism>
<accession>A0A0D3D7F8</accession>
<evidence type="ECO:0000313" key="1">
    <source>
        <dbReference type="EnsemblPlants" id="Bo7g058280.1"/>
    </source>
</evidence>
<name>A0A0D3D7F8_BRAOL</name>
<keyword evidence="2" id="KW-1185">Reference proteome</keyword>